<gene>
    <name evidence="1" type="ORF">MJO28_013145</name>
</gene>
<reference evidence="1 2" key="3">
    <citation type="journal article" date="2022" name="Microbiol. Spectr.">
        <title>Folding features and dynamics of 3D genome architecture in plant fungal pathogens.</title>
        <authorList>
            <person name="Xia C."/>
        </authorList>
    </citation>
    <scope>NUCLEOTIDE SEQUENCE [LARGE SCALE GENOMIC DNA]</scope>
    <source>
        <strain evidence="1 2">93-210</strain>
    </source>
</reference>
<feature type="non-terminal residue" evidence="1">
    <location>
        <position position="1"/>
    </location>
</feature>
<evidence type="ECO:0000313" key="1">
    <source>
        <dbReference type="EMBL" id="KAI7940860.1"/>
    </source>
</evidence>
<name>A0ACC0DXZ5_9BASI</name>
<proteinExistence type="predicted"/>
<evidence type="ECO:0000313" key="2">
    <source>
        <dbReference type="Proteomes" id="UP001060170"/>
    </source>
</evidence>
<dbReference type="Proteomes" id="UP001060170">
    <property type="component" value="Chromosome 13"/>
</dbReference>
<reference evidence="2" key="2">
    <citation type="journal article" date="2018" name="Mol. Plant Microbe Interact.">
        <title>Genome sequence resources for the wheat stripe rust pathogen (Puccinia striiformis f. sp. tritici) and the barley stripe rust pathogen (Puccinia striiformis f. sp. hordei).</title>
        <authorList>
            <person name="Xia C."/>
            <person name="Wang M."/>
            <person name="Yin C."/>
            <person name="Cornejo O.E."/>
            <person name="Hulbert S.H."/>
            <person name="Chen X."/>
        </authorList>
    </citation>
    <scope>NUCLEOTIDE SEQUENCE [LARGE SCALE GENOMIC DNA]</scope>
    <source>
        <strain evidence="2">93-210</strain>
    </source>
</reference>
<organism evidence="1 2">
    <name type="scientific">Puccinia striiformis f. sp. tritici</name>
    <dbReference type="NCBI Taxonomy" id="168172"/>
    <lineage>
        <taxon>Eukaryota</taxon>
        <taxon>Fungi</taxon>
        <taxon>Dikarya</taxon>
        <taxon>Basidiomycota</taxon>
        <taxon>Pucciniomycotina</taxon>
        <taxon>Pucciniomycetes</taxon>
        <taxon>Pucciniales</taxon>
        <taxon>Pucciniaceae</taxon>
        <taxon>Puccinia</taxon>
    </lineage>
</organism>
<keyword evidence="2" id="KW-1185">Reference proteome</keyword>
<protein>
    <submittedName>
        <fullName evidence="1">Uncharacterized protein</fullName>
    </submittedName>
</protein>
<comment type="caution">
    <text evidence="1">The sequence shown here is derived from an EMBL/GenBank/DDBJ whole genome shotgun (WGS) entry which is preliminary data.</text>
</comment>
<sequence>HLLDRDPTPVGSYPKRTLRDKPCEVMSECATEFSGPITSLLFIANLCNPSTRLLLVGSGTFLSIFSLTPSTRISEGYGQPKVHHKVLAHDRIHHIKFPEGIDLRKACDRLSSTTFLCAGGRELVICSIEKPVQALAQDSETQDPSSVVFNKIKTLTINDWIIDINCWELSPHGHLQIAVLTAHSQLMIYELEAREHLREVSSVACQDTTLLLSGQIRVREQGRTFVYFIAGGSISGNVTLWEWIANNQTGAIQQVKTNLIGHRGAIYDLAFSPLGQKLCTASEDRTVCVWDLNDLRLECLAFGRVWRVHWWNNQQLTSVGEVSLSLNRHGTWPSSLILHFDCRALTWKLSASRTLSALEDELGSGTSHKPFSIRQLAHDGRSVWSVTHDEETGFLLTGGADGNISSTLIEPKNTPYIICEVHLFTYATPQEIYMPEHVEGYPSCFFYCLAKAITSINPIVTKTLPG</sequence>
<dbReference type="EMBL" id="CM045877">
    <property type="protein sequence ID" value="KAI7940860.1"/>
    <property type="molecule type" value="Genomic_DNA"/>
</dbReference>
<accession>A0ACC0DXZ5</accession>
<reference evidence="2" key="1">
    <citation type="journal article" date="2018" name="BMC Genomics">
        <title>Genomic insights into host adaptation between the wheat stripe rust pathogen (Puccinia striiformis f. sp. tritici) and the barley stripe rust pathogen (Puccinia striiformis f. sp. hordei).</title>
        <authorList>
            <person name="Xia C."/>
            <person name="Wang M."/>
            <person name="Yin C."/>
            <person name="Cornejo O.E."/>
            <person name="Hulbert S.H."/>
            <person name="Chen X."/>
        </authorList>
    </citation>
    <scope>NUCLEOTIDE SEQUENCE [LARGE SCALE GENOMIC DNA]</scope>
    <source>
        <strain evidence="2">93-210</strain>
    </source>
</reference>